<gene>
    <name evidence="1" type="ORF">DCAR_0101688</name>
</gene>
<evidence type="ECO:0000313" key="1">
    <source>
        <dbReference type="EMBL" id="WOG82523.1"/>
    </source>
</evidence>
<keyword evidence="2" id="KW-1185">Reference proteome</keyword>
<proteinExistence type="predicted"/>
<organism evidence="1 2">
    <name type="scientific">Daucus carota subsp. sativus</name>
    <name type="common">Carrot</name>
    <dbReference type="NCBI Taxonomy" id="79200"/>
    <lineage>
        <taxon>Eukaryota</taxon>
        <taxon>Viridiplantae</taxon>
        <taxon>Streptophyta</taxon>
        <taxon>Embryophyta</taxon>
        <taxon>Tracheophyta</taxon>
        <taxon>Spermatophyta</taxon>
        <taxon>Magnoliopsida</taxon>
        <taxon>eudicotyledons</taxon>
        <taxon>Gunneridae</taxon>
        <taxon>Pentapetalae</taxon>
        <taxon>asterids</taxon>
        <taxon>campanulids</taxon>
        <taxon>Apiales</taxon>
        <taxon>Apiaceae</taxon>
        <taxon>Apioideae</taxon>
        <taxon>Scandiceae</taxon>
        <taxon>Daucinae</taxon>
        <taxon>Daucus</taxon>
        <taxon>Daucus sect. Daucus</taxon>
    </lineage>
</organism>
<dbReference type="EMBL" id="CP093343">
    <property type="protein sequence ID" value="WOG82523.1"/>
    <property type="molecule type" value="Genomic_DNA"/>
</dbReference>
<accession>A0A166GKK3</accession>
<protein>
    <submittedName>
        <fullName evidence="1">Uncharacterized protein</fullName>
    </submittedName>
</protein>
<dbReference type="Gramene" id="KZN09058">
    <property type="protein sequence ID" value="KZN09058"/>
    <property type="gene ID" value="DCAR_001714"/>
</dbReference>
<reference evidence="1" key="2">
    <citation type="submission" date="2022-03" db="EMBL/GenBank/DDBJ databases">
        <title>Draft title - Genomic analysis of global carrot germplasm unveils the trajectory of domestication and the origin of high carotenoid orange carrot.</title>
        <authorList>
            <person name="Iorizzo M."/>
            <person name="Ellison S."/>
            <person name="Senalik D."/>
            <person name="Macko-Podgorni A."/>
            <person name="Grzebelus D."/>
            <person name="Bostan H."/>
            <person name="Rolling W."/>
            <person name="Curaba J."/>
            <person name="Simon P."/>
        </authorList>
    </citation>
    <scope>NUCLEOTIDE SEQUENCE</scope>
    <source>
        <tissue evidence="1">Leaf</tissue>
    </source>
</reference>
<name>A0A166GKK3_DAUCS</name>
<reference evidence="1" key="1">
    <citation type="journal article" date="2016" name="Nat. Genet.">
        <title>A high-quality carrot genome assembly provides new insights into carotenoid accumulation and asterid genome evolution.</title>
        <authorList>
            <person name="Iorizzo M."/>
            <person name="Ellison S."/>
            <person name="Senalik D."/>
            <person name="Zeng P."/>
            <person name="Satapoomin P."/>
            <person name="Huang J."/>
            <person name="Bowman M."/>
            <person name="Iovene M."/>
            <person name="Sanseverino W."/>
            <person name="Cavagnaro P."/>
            <person name="Yildiz M."/>
            <person name="Macko-Podgorni A."/>
            <person name="Moranska E."/>
            <person name="Grzebelus E."/>
            <person name="Grzebelus D."/>
            <person name="Ashrafi H."/>
            <person name="Zheng Z."/>
            <person name="Cheng S."/>
            <person name="Spooner D."/>
            <person name="Van Deynze A."/>
            <person name="Simon P."/>
        </authorList>
    </citation>
    <scope>NUCLEOTIDE SEQUENCE</scope>
    <source>
        <tissue evidence="1">Leaf</tissue>
    </source>
</reference>
<evidence type="ECO:0000313" key="2">
    <source>
        <dbReference type="Proteomes" id="UP000077755"/>
    </source>
</evidence>
<sequence length="322" mass="36963">MLPSSFKGVLELRTMRNKKMYDNLHFLAILEEFEDECSENHCFLFSLKTTRLRNVQFSGGWPENYIKIMLKQLLTCLSKLEESEEGSSVGKLDVDQISVDAEKKLVKIVVGMTSYRPFGSLSFQITGPPEVKMYDDPHHFAILEEFEDECLKNHYFLFSLKTTRLRNVQFSGGWPKNYIKIVLKQLLICLSELEESEEGSSVGKLDVDQISADAEKKLVKIAMGMTSYMPFGSPSFQITGRPEVEELRCGYQAKSYTWMLCKMGTCQRFSKDFGSFVGLCFQDFKKRFIPRQALKHGFLKDATTEKEMINSLIKEGRVGRSE</sequence>
<dbReference type="AlphaFoldDB" id="A0A166GKK3"/>
<dbReference type="Proteomes" id="UP000077755">
    <property type="component" value="Chromosome 1"/>
</dbReference>